<name>A0A836MS91_9NEIS</name>
<comment type="caution">
    <text evidence="1">The sequence shown here is derived from an EMBL/GenBank/DDBJ whole genome shotgun (WGS) entry which is preliminary data.</text>
</comment>
<organism evidence="1 2">
    <name type="scientific">Snodgrassella communis</name>
    <dbReference type="NCBI Taxonomy" id="2946699"/>
    <lineage>
        <taxon>Bacteria</taxon>
        <taxon>Pseudomonadati</taxon>
        <taxon>Pseudomonadota</taxon>
        <taxon>Betaproteobacteria</taxon>
        <taxon>Neisseriales</taxon>
        <taxon>Neisseriaceae</taxon>
        <taxon>Snodgrassella</taxon>
    </lineage>
</organism>
<reference evidence="1 2" key="1">
    <citation type="submission" date="2014-03" db="EMBL/GenBank/DDBJ databases">
        <title>The genomes of two eusocial bee gut symbionts.</title>
        <authorList>
            <person name="Kwong W.K."/>
            <person name="Engel P."/>
            <person name="Koch H."/>
            <person name="Moran N.A."/>
        </authorList>
    </citation>
    <scope>NUCLEOTIDE SEQUENCE [LARGE SCALE GENOMIC DNA]</scope>
    <source>
        <strain evidence="2">wkB29</strain>
    </source>
</reference>
<evidence type="ECO:0000313" key="1">
    <source>
        <dbReference type="EMBL" id="KDN15152.1"/>
    </source>
</evidence>
<dbReference type="Proteomes" id="UP000027170">
    <property type="component" value="Unassembled WGS sequence"/>
</dbReference>
<evidence type="ECO:0000313" key="2">
    <source>
        <dbReference type="Proteomes" id="UP000027170"/>
    </source>
</evidence>
<sequence>MVIQSIKQNTGLTILVAGLRTVYWAWYGYQFLKHIIIKVL</sequence>
<protein>
    <submittedName>
        <fullName evidence="1">Uncharacterized protein</fullName>
    </submittedName>
</protein>
<proteinExistence type="predicted"/>
<gene>
    <name evidence="1" type="ORF">SALWKB29_0778</name>
</gene>
<dbReference type="EMBL" id="JFZV01000003">
    <property type="protein sequence ID" value="KDN15152.1"/>
    <property type="molecule type" value="Genomic_DNA"/>
</dbReference>
<accession>A0A836MS91</accession>
<keyword evidence="2" id="KW-1185">Reference proteome</keyword>
<dbReference type="AlphaFoldDB" id="A0A836MS91"/>